<dbReference type="Gene3D" id="3.40.50.720">
    <property type="entry name" value="NAD(P)-binding Rossmann-like Domain"/>
    <property type="match status" value="2"/>
</dbReference>
<dbReference type="AlphaFoldDB" id="A0A1Q9D994"/>
<evidence type="ECO:0000313" key="3">
    <source>
        <dbReference type="EMBL" id="OLP91734.1"/>
    </source>
</evidence>
<dbReference type="SUPFAM" id="SSF51735">
    <property type="entry name" value="NAD(P)-binding Rossmann-fold domains"/>
    <property type="match status" value="2"/>
</dbReference>
<accession>A0A1Q9D994</accession>
<dbReference type="PRINTS" id="PR00081">
    <property type="entry name" value="GDHRDH"/>
</dbReference>
<dbReference type="Pfam" id="PF00106">
    <property type="entry name" value="adh_short"/>
    <property type="match status" value="1"/>
</dbReference>
<name>A0A1Q9D994_SYMMI</name>
<sequence length="521" mass="57344">MPESDRVVRRYSMLALGTTGYSWLSTLSRSRIYTLQRLAREWKLESIKSLSQDKITGAGSGIGRAVALRLARLAKSGRTGMSLALVDIDAESAKQVAKEALELAPAEPGGILPLQVFCYHGDVGDEEQVAALCKRIEVDVAPQTPSIAILSAGVVGGRPFLPQCPHDTSDQPDPLTCADIRRTVETNLLGCFWFAHRLMPRMVAEQSGAVLFMSSVMGFLGSARLPDYCSSKTLEWWAEFLQMDVQEAPHESGLGTPPLAVHAEARPEKTPALLKTAGAIVAMAALPGMIIAAPAVATVVTDPTFRYPTWWDIDVTNEVHRREVSFLVNFEAGDFLYERIKEVRDWPSTSYDALYSHAMGYLMEFRLRCRLTKVGTAHLLGERMRRWALLGLTESLRLELRARGLKGVGISAVCPYLVDTGLFHGAFVAADRKTPFRRFLAYLRSLIFPVLHAEEVAQALTDALDAGRWHELPPQIVLPSYAAWLTPVLRSLPHSLQYPILDWGGGCFGMDSFHGAKGLPS</sequence>
<keyword evidence="4" id="KW-1185">Reference proteome</keyword>
<protein>
    <submittedName>
        <fullName evidence="3">Epidermal retinol dehydrogenase 2</fullName>
    </submittedName>
</protein>
<keyword evidence="2" id="KW-0560">Oxidoreductase</keyword>
<dbReference type="Proteomes" id="UP000186817">
    <property type="component" value="Unassembled WGS sequence"/>
</dbReference>
<dbReference type="InterPro" id="IPR036291">
    <property type="entry name" value="NAD(P)-bd_dom_sf"/>
</dbReference>
<comment type="caution">
    <text evidence="3">The sequence shown here is derived from an EMBL/GenBank/DDBJ whole genome shotgun (WGS) entry which is preliminary data.</text>
</comment>
<evidence type="ECO:0000313" key="4">
    <source>
        <dbReference type="Proteomes" id="UP000186817"/>
    </source>
</evidence>
<evidence type="ECO:0000256" key="2">
    <source>
        <dbReference type="ARBA" id="ARBA00023002"/>
    </source>
</evidence>
<organism evidence="3 4">
    <name type="scientific">Symbiodinium microadriaticum</name>
    <name type="common">Dinoflagellate</name>
    <name type="synonym">Zooxanthella microadriatica</name>
    <dbReference type="NCBI Taxonomy" id="2951"/>
    <lineage>
        <taxon>Eukaryota</taxon>
        <taxon>Sar</taxon>
        <taxon>Alveolata</taxon>
        <taxon>Dinophyceae</taxon>
        <taxon>Suessiales</taxon>
        <taxon>Symbiodiniaceae</taxon>
        <taxon>Symbiodinium</taxon>
    </lineage>
</organism>
<dbReference type="PANTHER" id="PTHR24322">
    <property type="entry name" value="PKSB"/>
    <property type="match status" value="1"/>
</dbReference>
<reference evidence="3 4" key="1">
    <citation type="submission" date="2016-02" db="EMBL/GenBank/DDBJ databases">
        <title>Genome analysis of coral dinoflagellate symbionts highlights evolutionary adaptations to a symbiotic lifestyle.</title>
        <authorList>
            <person name="Aranda M."/>
            <person name="Li Y."/>
            <person name="Liew Y.J."/>
            <person name="Baumgarten S."/>
            <person name="Simakov O."/>
            <person name="Wilson M."/>
            <person name="Piel J."/>
            <person name="Ashoor H."/>
            <person name="Bougouffa S."/>
            <person name="Bajic V.B."/>
            <person name="Ryu T."/>
            <person name="Ravasi T."/>
            <person name="Bayer T."/>
            <person name="Micklem G."/>
            <person name="Kim H."/>
            <person name="Bhak J."/>
            <person name="Lajeunesse T.C."/>
            <person name="Voolstra C.R."/>
        </authorList>
    </citation>
    <scope>NUCLEOTIDE SEQUENCE [LARGE SCALE GENOMIC DNA]</scope>
    <source>
        <strain evidence="3 4">CCMP2467</strain>
    </source>
</reference>
<gene>
    <name evidence="3" type="primary">Sdr16c5</name>
    <name evidence="3" type="ORF">AK812_SmicGene26524</name>
</gene>
<dbReference type="InterPro" id="IPR002347">
    <property type="entry name" value="SDR_fam"/>
</dbReference>
<dbReference type="OrthoDB" id="10253736at2759"/>
<dbReference type="GO" id="GO:0016616">
    <property type="term" value="F:oxidoreductase activity, acting on the CH-OH group of donors, NAD or NADP as acceptor"/>
    <property type="evidence" value="ECO:0007669"/>
    <property type="project" value="TreeGrafter"/>
</dbReference>
<dbReference type="PANTHER" id="PTHR24322:SF736">
    <property type="entry name" value="RETINOL DEHYDROGENASE 10"/>
    <property type="match status" value="1"/>
</dbReference>
<comment type="similarity">
    <text evidence="1">Belongs to the short-chain dehydrogenases/reductases (SDR) family.</text>
</comment>
<proteinExistence type="inferred from homology"/>
<dbReference type="EMBL" id="LSRX01000651">
    <property type="protein sequence ID" value="OLP91734.1"/>
    <property type="molecule type" value="Genomic_DNA"/>
</dbReference>
<evidence type="ECO:0000256" key="1">
    <source>
        <dbReference type="ARBA" id="ARBA00006484"/>
    </source>
</evidence>